<evidence type="ECO:0000313" key="2">
    <source>
        <dbReference type="EMBL" id="OEL12729.1"/>
    </source>
</evidence>
<feature type="compositionally biased region" description="Low complexity" evidence="1">
    <location>
        <begin position="22"/>
        <end position="36"/>
    </location>
</feature>
<evidence type="ECO:0000256" key="1">
    <source>
        <dbReference type="SAM" id="MobiDB-lite"/>
    </source>
</evidence>
<dbReference type="PANTHER" id="PTHR33103">
    <property type="entry name" value="OS01G0153900 PROTEIN"/>
    <property type="match status" value="1"/>
</dbReference>
<accession>A0A1E5UIN3</accession>
<sequence length="122" mass="12408">MTAVARYVVPPGRSGGQQQQLARTGSSTAAAAPAGGESAGGFVRGGATYVVMDDLTVAPMPAAVVSSTELLDGALGTVSIGRVGALQEKNVVFGSDKGKEILKASLQSKTVLTDVFLRRMQV</sequence>
<dbReference type="EMBL" id="LWDX02076046">
    <property type="protein sequence ID" value="OEL12729.1"/>
    <property type="molecule type" value="Genomic_DNA"/>
</dbReference>
<proteinExistence type="predicted"/>
<protein>
    <submittedName>
        <fullName evidence="2">Uncharacterized protein</fullName>
    </submittedName>
</protein>
<dbReference type="OrthoDB" id="687098at2759"/>
<evidence type="ECO:0000313" key="3">
    <source>
        <dbReference type="Proteomes" id="UP000095767"/>
    </source>
</evidence>
<dbReference type="Pfam" id="PF05056">
    <property type="entry name" value="DUF674"/>
    <property type="match status" value="1"/>
</dbReference>
<dbReference type="AlphaFoldDB" id="A0A1E5UIN3"/>
<dbReference type="PANTHER" id="PTHR33103:SF61">
    <property type="entry name" value="REPLICATION FACTOR A C-TERMINAL DOMAIN-CONTAINING PROTEIN"/>
    <property type="match status" value="1"/>
</dbReference>
<dbReference type="STRING" id="888268.A0A1E5UIN3"/>
<dbReference type="InterPro" id="IPR007750">
    <property type="entry name" value="DUF674"/>
</dbReference>
<comment type="caution">
    <text evidence="2">The sequence shown here is derived from an EMBL/GenBank/DDBJ whole genome shotgun (WGS) entry which is preliminary data.</text>
</comment>
<organism evidence="2 3">
    <name type="scientific">Dichanthelium oligosanthes</name>
    <dbReference type="NCBI Taxonomy" id="888268"/>
    <lineage>
        <taxon>Eukaryota</taxon>
        <taxon>Viridiplantae</taxon>
        <taxon>Streptophyta</taxon>
        <taxon>Embryophyta</taxon>
        <taxon>Tracheophyta</taxon>
        <taxon>Spermatophyta</taxon>
        <taxon>Magnoliopsida</taxon>
        <taxon>Liliopsida</taxon>
        <taxon>Poales</taxon>
        <taxon>Poaceae</taxon>
        <taxon>PACMAD clade</taxon>
        <taxon>Panicoideae</taxon>
        <taxon>Panicodae</taxon>
        <taxon>Paniceae</taxon>
        <taxon>Dichantheliinae</taxon>
        <taxon>Dichanthelium</taxon>
    </lineage>
</organism>
<reference evidence="2 3" key="1">
    <citation type="submission" date="2016-09" db="EMBL/GenBank/DDBJ databases">
        <title>The draft genome of Dichanthelium oligosanthes: A C3 panicoid grass species.</title>
        <authorList>
            <person name="Studer A.J."/>
            <person name="Schnable J.C."/>
            <person name="Brutnell T.P."/>
        </authorList>
    </citation>
    <scope>NUCLEOTIDE SEQUENCE [LARGE SCALE GENOMIC DNA]</scope>
    <source>
        <strain evidence="3">cv. Kellogg 1175</strain>
        <tissue evidence="2">Leaf</tissue>
    </source>
</reference>
<name>A0A1E5UIN3_9POAL</name>
<gene>
    <name evidence="2" type="ORF">BAE44_0026252</name>
</gene>
<keyword evidence="3" id="KW-1185">Reference proteome</keyword>
<feature type="region of interest" description="Disordered" evidence="1">
    <location>
        <begin position="8"/>
        <end position="39"/>
    </location>
</feature>
<dbReference type="Proteomes" id="UP000095767">
    <property type="component" value="Unassembled WGS sequence"/>
</dbReference>